<organism evidence="1 2">
    <name type="scientific">Fusarium duplospermum</name>
    <dbReference type="NCBI Taxonomy" id="1325734"/>
    <lineage>
        <taxon>Eukaryota</taxon>
        <taxon>Fungi</taxon>
        <taxon>Dikarya</taxon>
        <taxon>Ascomycota</taxon>
        <taxon>Pezizomycotina</taxon>
        <taxon>Sordariomycetes</taxon>
        <taxon>Hypocreomycetidae</taxon>
        <taxon>Hypocreales</taxon>
        <taxon>Nectriaceae</taxon>
        <taxon>Fusarium</taxon>
        <taxon>Fusarium solani species complex</taxon>
    </lineage>
</organism>
<name>A0A428NS72_9HYPO</name>
<dbReference type="AlphaFoldDB" id="A0A428NS72"/>
<keyword evidence="2" id="KW-1185">Reference proteome</keyword>
<dbReference type="Proteomes" id="UP000288168">
    <property type="component" value="Unassembled WGS sequence"/>
</dbReference>
<comment type="caution">
    <text evidence="1">The sequence shown here is derived from an EMBL/GenBank/DDBJ whole genome shotgun (WGS) entry which is preliminary data.</text>
</comment>
<gene>
    <name evidence="1" type="ORF">CEP54_015017</name>
</gene>
<evidence type="ECO:0000313" key="1">
    <source>
        <dbReference type="EMBL" id="RSL43615.1"/>
    </source>
</evidence>
<dbReference type="EMBL" id="NKCI01000318">
    <property type="protein sequence ID" value="RSL43615.1"/>
    <property type="molecule type" value="Genomic_DNA"/>
</dbReference>
<sequence>MSKSSVAGRASRADVLPSASALTLTELRELALRLVRKRLVFNAPQIEGVMDAELLGLLGPQRQFASHMV</sequence>
<proteinExistence type="predicted"/>
<evidence type="ECO:0000313" key="2">
    <source>
        <dbReference type="Proteomes" id="UP000288168"/>
    </source>
</evidence>
<reference evidence="1 2" key="1">
    <citation type="submission" date="2017-06" db="EMBL/GenBank/DDBJ databases">
        <title>Comparative genomic analysis of Ambrosia Fusariam Clade fungi.</title>
        <authorList>
            <person name="Stajich J.E."/>
            <person name="Carrillo J."/>
            <person name="Kijimoto T."/>
            <person name="Eskalen A."/>
            <person name="O'Donnell K."/>
            <person name="Kasson M."/>
        </authorList>
    </citation>
    <scope>NUCLEOTIDE SEQUENCE [LARGE SCALE GENOMIC DNA]</scope>
    <source>
        <strain evidence="1 2">NRRL62584</strain>
    </source>
</reference>
<accession>A0A428NS72</accession>
<protein>
    <submittedName>
        <fullName evidence="1">Uncharacterized protein</fullName>
    </submittedName>
</protein>